<name>A0A2K8K6R1_9RHOB</name>
<dbReference type="InterPro" id="IPR018037">
    <property type="entry name" value="FixH_proteobacterial"/>
</dbReference>
<dbReference type="PIRSF" id="PIRSF011386">
    <property type="entry name" value="FixH"/>
    <property type="match status" value="1"/>
</dbReference>
<proteinExistence type="predicted"/>
<dbReference type="EMBL" id="CP024899">
    <property type="protein sequence ID" value="ATX65152.1"/>
    <property type="molecule type" value="Genomic_DNA"/>
</dbReference>
<organism evidence="1 2">
    <name type="scientific">Roseinatronobacter bogoriensis subsp. barguzinensis</name>
    <dbReference type="NCBI Taxonomy" id="441209"/>
    <lineage>
        <taxon>Bacteria</taxon>
        <taxon>Pseudomonadati</taxon>
        <taxon>Pseudomonadota</taxon>
        <taxon>Alphaproteobacteria</taxon>
        <taxon>Rhodobacterales</taxon>
        <taxon>Paracoccaceae</taxon>
        <taxon>Roseinatronobacter</taxon>
    </lineage>
</organism>
<dbReference type="Pfam" id="PF05751">
    <property type="entry name" value="FixH"/>
    <property type="match status" value="1"/>
</dbReference>
<gene>
    <name evidence="1" type="ORF">BG454_04350</name>
</gene>
<reference evidence="1 2" key="1">
    <citation type="submission" date="2017-11" db="EMBL/GenBank/DDBJ databases">
        <title>Revised Sequence and Annotation of the Rhodobaca barguzinensis strain alga05 Genome.</title>
        <authorList>
            <person name="Kopejtka K."/>
            <person name="Tomasch J.M."/>
            <person name="Bunk B."/>
            <person name="Koblizek M."/>
        </authorList>
    </citation>
    <scope>NUCLEOTIDE SEQUENCE [LARGE SCALE GENOMIC DNA]</scope>
    <source>
        <strain evidence="2">alga05</strain>
    </source>
</reference>
<accession>A0A2K8K6R1</accession>
<dbReference type="STRING" id="441209.GCA_001870665_03601"/>
<dbReference type="OrthoDB" id="1495896at2"/>
<keyword evidence="2" id="KW-1185">Reference proteome</keyword>
<evidence type="ECO:0000313" key="1">
    <source>
        <dbReference type="EMBL" id="ATX65152.1"/>
    </source>
</evidence>
<dbReference type="RefSeq" id="WP_071479226.1">
    <property type="nucleotide sequence ID" value="NZ_CP024899.1"/>
</dbReference>
<protein>
    <submittedName>
        <fullName evidence="1">Nitrogen fixation protein FixH</fullName>
    </submittedName>
</protein>
<sequence length="155" mass="16914">MTQDSGRKFQMTGRKVLIIAVSSFGVILAANLTLAYNAVSTFPGLEVDNSFVASQNFNQELAEQLALGWEVKASHEDGILKLSITDENGPVQVAHLDAVLGAATHVRADQAPDFRFVDGAYRAPVEIGEGNWNIRLHAVANDGTEFRQRVVLHIR</sequence>
<evidence type="ECO:0000313" key="2">
    <source>
        <dbReference type="Proteomes" id="UP000228948"/>
    </source>
</evidence>
<dbReference type="AlphaFoldDB" id="A0A2K8K6R1"/>
<dbReference type="Proteomes" id="UP000228948">
    <property type="component" value="Chromosome"/>
</dbReference>
<dbReference type="InterPro" id="IPR008620">
    <property type="entry name" value="FixH"/>
</dbReference>
<dbReference type="KEGG" id="rbg:BG454_04350"/>